<sequence>MAEAVVSLTLRMDPDVGNIIGRLHTLIVSAYERGAISWVERQEMIDTLGREEALSFIDFHTYELPVSKDRLVAGVFAEPSQSFLSRLGFADADL</sequence>
<gene>
    <name evidence="1" type="ORF">MPPM_4800</name>
</gene>
<dbReference type="RefSeq" id="WP_096487142.1">
    <property type="nucleotide sequence ID" value="NZ_AP014809.1"/>
</dbReference>
<proteinExistence type="predicted"/>
<organism evidence="1 2">
    <name type="scientific">Methylorubrum populi</name>
    <dbReference type="NCBI Taxonomy" id="223967"/>
    <lineage>
        <taxon>Bacteria</taxon>
        <taxon>Pseudomonadati</taxon>
        <taxon>Pseudomonadota</taxon>
        <taxon>Alphaproteobacteria</taxon>
        <taxon>Hyphomicrobiales</taxon>
        <taxon>Methylobacteriaceae</taxon>
        <taxon>Methylorubrum</taxon>
    </lineage>
</organism>
<dbReference type="AlphaFoldDB" id="A0A160PK76"/>
<reference evidence="1 2" key="1">
    <citation type="journal article" date="2016" name="Genome Announc.">
        <title>Complete Genome Sequence of Methylobacterium populi P-1M, Isolated from Pink-Pigmented Household Biofilm.</title>
        <authorList>
            <person name="Morohoshi T."/>
            <person name="Ikeda T."/>
        </authorList>
    </citation>
    <scope>NUCLEOTIDE SEQUENCE [LARGE SCALE GENOMIC DNA]</scope>
    <source>
        <strain evidence="1 2">P-1M</strain>
    </source>
</reference>
<evidence type="ECO:0000313" key="2">
    <source>
        <dbReference type="Proteomes" id="UP000218288"/>
    </source>
</evidence>
<accession>A0A160PK76</accession>
<dbReference type="EMBL" id="AP014809">
    <property type="protein sequence ID" value="BAU93405.1"/>
    <property type="molecule type" value="Genomic_DNA"/>
</dbReference>
<evidence type="ECO:0000313" key="1">
    <source>
        <dbReference type="EMBL" id="BAU93405.1"/>
    </source>
</evidence>
<protein>
    <submittedName>
        <fullName evidence="1">Solute carrier family 23 member 1</fullName>
    </submittedName>
</protein>
<dbReference type="Proteomes" id="UP000218288">
    <property type="component" value="Chromosome"/>
</dbReference>
<name>A0A160PK76_9HYPH</name>